<evidence type="ECO:0000256" key="1">
    <source>
        <dbReference type="SAM" id="MobiDB-lite"/>
    </source>
</evidence>
<evidence type="ECO:0000313" key="2">
    <source>
        <dbReference type="EMBL" id="KAF5924897.1"/>
    </source>
</evidence>
<sequence>MCGQVPVPARAQTLRPTHPPTDRADEWVGGASSSNKPPGARAPLSLGVGLSLGGSGTGALQAKPQSEPPPSTPSGSGEWTAFQNPEATCRDLACPPKQCLTTRAPLWRSLRWALWGGPLAQSTPLEAGPRPALRTAASPSRLILHTLGHGGSCPRQLRDSLAPPGHSPGTQLKAGECSNWRGRGEEWAQPGGGKT</sequence>
<accession>A0A7J7FAC8</accession>
<dbReference type="AlphaFoldDB" id="A0A7J7FAC8"/>
<protein>
    <submittedName>
        <fullName evidence="2">Uncharacterized protein</fullName>
    </submittedName>
</protein>
<dbReference type="EMBL" id="JACDTQ010000823">
    <property type="protein sequence ID" value="KAF5924897.1"/>
    <property type="molecule type" value="Genomic_DNA"/>
</dbReference>
<feature type="region of interest" description="Disordered" evidence="1">
    <location>
        <begin position="1"/>
        <end position="81"/>
    </location>
</feature>
<dbReference type="Proteomes" id="UP000551758">
    <property type="component" value="Unassembled WGS sequence"/>
</dbReference>
<keyword evidence="3" id="KW-1185">Reference proteome</keyword>
<evidence type="ECO:0000313" key="3">
    <source>
        <dbReference type="Proteomes" id="UP000551758"/>
    </source>
</evidence>
<reference evidence="2 3" key="1">
    <citation type="journal article" date="2020" name="Mol. Biol. Evol.">
        <title>Interspecific Gene Flow and the Evolution of Specialization in Black and White Rhinoceros.</title>
        <authorList>
            <person name="Moodley Y."/>
            <person name="Westbury M.V."/>
            <person name="Russo I.M."/>
            <person name="Gopalakrishnan S."/>
            <person name="Rakotoarivelo A."/>
            <person name="Olsen R.A."/>
            <person name="Prost S."/>
            <person name="Tunstall T."/>
            <person name="Ryder O.A."/>
            <person name="Dalen L."/>
            <person name="Bruford M.W."/>
        </authorList>
    </citation>
    <scope>NUCLEOTIDE SEQUENCE [LARGE SCALE GENOMIC DNA]</scope>
    <source>
        <strain evidence="2">SBR-YM</strain>
        <tissue evidence="2">Skin</tissue>
    </source>
</reference>
<proteinExistence type="predicted"/>
<gene>
    <name evidence="2" type="ORF">HPG69_008571</name>
</gene>
<comment type="caution">
    <text evidence="2">The sequence shown here is derived from an EMBL/GenBank/DDBJ whole genome shotgun (WGS) entry which is preliminary data.</text>
</comment>
<feature type="region of interest" description="Disordered" evidence="1">
    <location>
        <begin position="158"/>
        <end position="195"/>
    </location>
</feature>
<name>A0A7J7FAC8_DICBM</name>
<organism evidence="2 3">
    <name type="scientific">Diceros bicornis minor</name>
    <name type="common">South-central black rhinoceros</name>
    <dbReference type="NCBI Taxonomy" id="77932"/>
    <lineage>
        <taxon>Eukaryota</taxon>
        <taxon>Metazoa</taxon>
        <taxon>Chordata</taxon>
        <taxon>Craniata</taxon>
        <taxon>Vertebrata</taxon>
        <taxon>Euteleostomi</taxon>
        <taxon>Mammalia</taxon>
        <taxon>Eutheria</taxon>
        <taxon>Laurasiatheria</taxon>
        <taxon>Perissodactyla</taxon>
        <taxon>Rhinocerotidae</taxon>
        <taxon>Diceros</taxon>
    </lineage>
</organism>